<evidence type="ECO:0000256" key="3">
    <source>
        <dbReference type="ARBA" id="ARBA00023015"/>
    </source>
</evidence>
<evidence type="ECO:0000256" key="2">
    <source>
        <dbReference type="ARBA" id="ARBA00009788"/>
    </source>
</evidence>
<keyword evidence="3" id="KW-0805">Transcription regulation</keyword>
<dbReference type="InterPro" id="IPR006809">
    <property type="entry name" value="TAFII28_dom"/>
</dbReference>
<evidence type="ECO:0000256" key="5">
    <source>
        <dbReference type="ARBA" id="ARBA00023242"/>
    </source>
</evidence>
<evidence type="ECO:0000256" key="4">
    <source>
        <dbReference type="ARBA" id="ARBA00023163"/>
    </source>
</evidence>
<feature type="compositionally biased region" description="Polar residues" evidence="6">
    <location>
        <begin position="15"/>
        <end position="26"/>
    </location>
</feature>
<feature type="domain" description="TAFII28-like protein" evidence="7">
    <location>
        <begin position="114"/>
        <end position="198"/>
    </location>
</feature>
<dbReference type="CDD" id="cd08048">
    <property type="entry name" value="HFD_TAF11"/>
    <property type="match status" value="1"/>
</dbReference>
<dbReference type="Proteomes" id="UP001208570">
    <property type="component" value="Unassembled WGS sequence"/>
</dbReference>
<evidence type="ECO:0000313" key="8">
    <source>
        <dbReference type="EMBL" id="KAK2153936.1"/>
    </source>
</evidence>
<keyword evidence="9" id="KW-1185">Reference proteome</keyword>
<dbReference type="GO" id="GO:0046982">
    <property type="term" value="F:protein heterodimerization activity"/>
    <property type="evidence" value="ECO:0007669"/>
    <property type="project" value="InterPro"/>
</dbReference>
<dbReference type="FunFam" id="1.10.20.10:FF:000025">
    <property type="entry name" value="Transcription initiation factor TFIID subunit 11"/>
    <property type="match status" value="1"/>
</dbReference>
<dbReference type="InterPro" id="IPR045127">
    <property type="entry name" value="TAF11-like"/>
</dbReference>
<dbReference type="Gene3D" id="1.10.20.10">
    <property type="entry name" value="Histone, subunit A"/>
    <property type="match status" value="1"/>
</dbReference>
<accession>A0AAD9JJM9</accession>
<keyword evidence="4" id="KW-0804">Transcription</keyword>
<dbReference type="GO" id="GO:0016251">
    <property type="term" value="F:RNA polymerase II general transcription initiation factor activity"/>
    <property type="evidence" value="ECO:0007669"/>
    <property type="project" value="TreeGrafter"/>
</dbReference>
<organism evidence="8 9">
    <name type="scientific">Paralvinella palmiformis</name>
    <dbReference type="NCBI Taxonomy" id="53620"/>
    <lineage>
        <taxon>Eukaryota</taxon>
        <taxon>Metazoa</taxon>
        <taxon>Spiralia</taxon>
        <taxon>Lophotrochozoa</taxon>
        <taxon>Annelida</taxon>
        <taxon>Polychaeta</taxon>
        <taxon>Sedentaria</taxon>
        <taxon>Canalipalpata</taxon>
        <taxon>Terebellida</taxon>
        <taxon>Terebelliformia</taxon>
        <taxon>Alvinellidae</taxon>
        <taxon>Paralvinella</taxon>
    </lineage>
</organism>
<dbReference type="Pfam" id="PF04719">
    <property type="entry name" value="TAFII28"/>
    <property type="match status" value="1"/>
</dbReference>
<evidence type="ECO:0000313" key="9">
    <source>
        <dbReference type="Proteomes" id="UP001208570"/>
    </source>
</evidence>
<sequence length="217" mass="24615">MADTERADGVKEESQPCTMISPPSITSDDDITMDEESKTDTKQEVTVKPEPDSESEPSTSQPMDTSTDKEASKESDKAESSKDQDIDRDRDDDGQAQVRSKREKQEKERLKMQVLVSHFSEEQLNRYEMFRRAAFPKAAIRRLMQSITASTISQNVIIAMSGIAKVFVGEVVETALDVRERWKETGPIQPKHLREAVRIMKHKGALPNTKYKNKLLK</sequence>
<dbReference type="AlphaFoldDB" id="A0AAD9JJM9"/>
<dbReference type="GO" id="GO:0051123">
    <property type="term" value="P:RNA polymerase II preinitiation complex assembly"/>
    <property type="evidence" value="ECO:0007669"/>
    <property type="project" value="InterPro"/>
</dbReference>
<evidence type="ECO:0000259" key="7">
    <source>
        <dbReference type="Pfam" id="PF04719"/>
    </source>
</evidence>
<evidence type="ECO:0000256" key="6">
    <source>
        <dbReference type="SAM" id="MobiDB-lite"/>
    </source>
</evidence>
<feature type="compositionally biased region" description="Basic and acidic residues" evidence="6">
    <location>
        <begin position="66"/>
        <end position="93"/>
    </location>
</feature>
<comment type="caution">
    <text evidence="8">The sequence shown here is derived from an EMBL/GenBank/DDBJ whole genome shotgun (WGS) entry which is preliminary data.</text>
</comment>
<dbReference type="InterPro" id="IPR009072">
    <property type="entry name" value="Histone-fold"/>
</dbReference>
<comment type="subcellular location">
    <subcellularLocation>
        <location evidence="1">Nucleus</location>
    </subcellularLocation>
</comment>
<feature type="region of interest" description="Disordered" evidence="6">
    <location>
        <begin position="1"/>
        <end position="108"/>
    </location>
</feature>
<gene>
    <name evidence="8" type="ORF">LSH36_281g08012</name>
</gene>
<name>A0AAD9JJM9_9ANNE</name>
<dbReference type="SUPFAM" id="SSF47113">
    <property type="entry name" value="Histone-fold"/>
    <property type="match status" value="1"/>
</dbReference>
<proteinExistence type="inferred from homology"/>
<keyword evidence="5" id="KW-0539">Nucleus</keyword>
<reference evidence="8" key="1">
    <citation type="journal article" date="2023" name="Mol. Biol. Evol.">
        <title>Third-Generation Sequencing Reveals the Adaptive Role of the Epigenome in Three Deep-Sea Polychaetes.</title>
        <authorList>
            <person name="Perez M."/>
            <person name="Aroh O."/>
            <person name="Sun Y."/>
            <person name="Lan Y."/>
            <person name="Juniper S.K."/>
            <person name="Young C.R."/>
            <person name="Angers B."/>
            <person name="Qian P.Y."/>
        </authorList>
    </citation>
    <scope>NUCLEOTIDE SEQUENCE</scope>
    <source>
        <strain evidence="8">P08H-3</strain>
    </source>
</reference>
<feature type="compositionally biased region" description="Basic and acidic residues" evidence="6">
    <location>
        <begin position="35"/>
        <end position="51"/>
    </location>
</feature>
<dbReference type="GO" id="GO:0005669">
    <property type="term" value="C:transcription factor TFIID complex"/>
    <property type="evidence" value="ECO:0007669"/>
    <property type="project" value="InterPro"/>
</dbReference>
<dbReference type="EMBL" id="JAODUP010000281">
    <property type="protein sequence ID" value="KAK2153936.1"/>
    <property type="molecule type" value="Genomic_DNA"/>
</dbReference>
<evidence type="ECO:0000256" key="1">
    <source>
        <dbReference type="ARBA" id="ARBA00004123"/>
    </source>
</evidence>
<feature type="compositionally biased region" description="Basic and acidic residues" evidence="6">
    <location>
        <begin position="1"/>
        <end position="14"/>
    </location>
</feature>
<protein>
    <recommendedName>
        <fullName evidence="7">TAFII28-like protein domain-containing protein</fullName>
    </recommendedName>
</protein>
<dbReference type="PANTHER" id="PTHR13218:SF8">
    <property type="entry name" value="TRANSCRIPTION INITIATION FACTOR TFIID SUBUNIT 11"/>
    <property type="match status" value="1"/>
</dbReference>
<comment type="similarity">
    <text evidence="2">Belongs to the TAF11 family.</text>
</comment>
<dbReference type="PANTHER" id="PTHR13218">
    <property type="entry name" value="TRANSCRIPTION INITIATION FACTOR TFIID SUBUNIT 11-RELATED"/>
    <property type="match status" value="1"/>
</dbReference>